<evidence type="ECO:0000256" key="5">
    <source>
        <dbReference type="ARBA" id="ARBA00023180"/>
    </source>
</evidence>
<dbReference type="OrthoDB" id="9018825at2759"/>
<keyword evidence="4" id="KW-1015">Disulfide bond</keyword>
<comment type="similarity">
    <text evidence="2">Belongs to the clusterin family.</text>
</comment>
<organism evidence="8 9">
    <name type="scientific">Malurus cyaneus samueli</name>
    <dbReference type="NCBI Taxonomy" id="2593467"/>
    <lineage>
        <taxon>Eukaryota</taxon>
        <taxon>Metazoa</taxon>
        <taxon>Chordata</taxon>
        <taxon>Craniata</taxon>
        <taxon>Vertebrata</taxon>
        <taxon>Euteleostomi</taxon>
        <taxon>Archelosauria</taxon>
        <taxon>Archosauria</taxon>
        <taxon>Dinosauria</taxon>
        <taxon>Saurischia</taxon>
        <taxon>Theropoda</taxon>
        <taxon>Coelurosauria</taxon>
        <taxon>Aves</taxon>
        <taxon>Neognathae</taxon>
        <taxon>Neoaves</taxon>
        <taxon>Telluraves</taxon>
        <taxon>Australaves</taxon>
        <taxon>Passeriformes</taxon>
        <taxon>Meliphagoidea</taxon>
        <taxon>Maluridae</taxon>
        <taxon>Malurus</taxon>
    </lineage>
</organism>
<comment type="subcellular location">
    <subcellularLocation>
        <location evidence="1">Secreted</location>
    </subcellularLocation>
</comment>
<keyword evidence="3" id="KW-0964">Secreted</keyword>
<keyword evidence="6" id="KW-0175">Coiled coil</keyword>
<evidence type="ECO:0000256" key="6">
    <source>
        <dbReference type="SAM" id="Coils"/>
    </source>
</evidence>
<reference evidence="8" key="2">
    <citation type="submission" date="2025-09" db="UniProtKB">
        <authorList>
            <consortium name="Ensembl"/>
        </authorList>
    </citation>
    <scope>IDENTIFICATION</scope>
</reference>
<dbReference type="AlphaFoldDB" id="A0A8C5TSS5"/>
<dbReference type="GO" id="GO:0032436">
    <property type="term" value="P:positive regulation of proteasomal ubiquitin-dependent protein catabolic process"/>
    <property type="evidence" value="ECO:0007669"/>
    <property type="project" value="TreeGrafter"/>
</dbReference>
<name>A0A8C5TSS5_9PASS</name>
<evidence type="ECO:0000259" key="7">
    <source>
        <dbReference type="SMART" id="SM00035"/>
    </source>
</evidence>
<protein>
    <recommendedName>
        <fullName evidence="7">Clusterin C-terminal domain-containing protein</fullName>
    </recommendedName>
</protein>
<evidence type="ECO:0000256" key="3">
    <source>
        <dbReference type="ARBA" id="ARBA00022525"/>
    </source>
</evidence>
<dbReference type="SMART" id="SM00035">
    <property type="entry name" value="CLa"/>
    <property type="match status" value="1"/>
</dbReference>
<evidence type="ECO:0000256" key="4">
    <source>
        <dbReference type="ARBA" id="ARBA00023157"/>
    </source>
</evidence>
<proteinExistence type="inferred from homology"/>
<dbReference type="GO" id="GO:0051787">
    <property type="term" value="F:misfolded protein binding"/>
    <property type="evidence" value="ECO:0007669"/>
    <property type="project" value="TreeGrafter"/>
</dbReference>
<evidence type="ECO:0000256" key="2">
    <source>
        <dbReference type="ARBA" id="ARBA00010069"/>
    </source>
</evidence>
<reference evidence="8" key="1">
    <citation type="submission" date="2025-08" db="UniProtKB">
        <authorList>
            <consortium name="Ensembl"/>
        </authorList>
    </citation>
    <scope>IDENTIFICATION</scope>
</reference>
<dbReference type="Proteomes" id="UP000694560">
    <property type="component" value="Unplaced"/>
</dbReference>
<dbReference type="GO" id="GO:0005615">
    <property type="term" value="C:extracellular space"/>
    <property type="evidence" value="ECO:0007669"/>
    <property type="project" value="TreeGrafter"/>
</dbReference>
<sequence length="254" mass="28423">MGWDPWNGMDGVGWDRMGLGWNGIHGIGMGLVGMGWDWDGIHGMGWDEMGWSGVDGMGWDGLGWMGLGVWMGLGMDGLGWDMDMDGIAMGWDPWNVIGMGSMGWDWDGTPPRAALTPSLSPDCGDVDPSQQELREQLEDAVRVAERFTRRYDALLREFQEEMLNTSGLLDQLNRQFGWVSRLANFSREPDGFLQVTTVSPEPRTPRPPDTQVTVQLFDSEPLALTVPGDIPWDDPKFMEIVAEQALRHYKENAM</sequence>
<dbReference type="PANTHER" id="PTHR10970">
    <property type="entry name" value="CLUSTERIN"/>
    <property type="match status" value="1"/>
</dbReference>
<feature type="domain" description="Clusterin C-terminal" evidence="7">
    <location>
        <begin position="63"/>
        <end position="250"/>
    </location>
</feature>
<keyword evidence="9" id="KW-1185">Reference proteome</keyword>
<accession>A0A8C5TSS5</accession>
<dbReference type="Ensembl" id="ENSMCST00000011563.1">
    <property type="protein sequence ID" value="ENSMCSP00000011269.1"/>
    <property type="gene ID" value="ENSMCSG00000007978.1"/>
</dbReference>
<dbReference type="InterPro" id="IPR016015">
    <property type="entry name" value="Clusterin_C"/>
</dbReference>
<keyword evidence="5" id="KW-0325">Glycoprotein</keyword>
<dbReference type="GO" id="GO:0042981">
    <property type="term" value="P:regulation of apoptotic process"/>
    <property type="evidence" value="ECO:0007669"/>
    <property type="project" value="TreeGrafter"/>
</dbReference>
<evidence type="ECO:0000313" key="9">
    <source>
        <dbReference type="Proteomes" id="UP000694560"/>
    </source>
</evidence>
<dbReference type="PANTHER" id="PTHR10970:SF1">
    <property type="entry name" value="CLUSTERIN"/>
    <property type="match status" value="1"/>
</dbReference>
<feature type="coiled-coil region" evidence="6">
    <location>
        <begin position="130"/>
        <end position="175"/>
    </location>
</feature>
<dbReference type="Pfam" id="PF01093">
    <property type="entry name" value="Clusterin"/>
    <property type="match status" value="1"/>
</dbReference>
<evidence type="ECO:0000256" key="1">
    <source>
        <dbReference type="ARBA" id="ARBA00004613"/>
    </source>
</evidence>
<dbReference type="GO" id="GO:0005634">
    <property type="term" value="C:nucleus"/>
    <property type="evidence" value="ECO:0007669"/>
    <property type="project" value="TreeGrafter"/>
</dbReference>
<dbReference type="InterPro" id="IPR000753">
    <property type="entry name" value="Clusterin-like"/>
</dbReference>
<evidence type="ECO:0000313" key="8">
    <source>
        <dbReference type="Ensembl" id="ENSMCSP00000011269.1"/>
    </source>
</evidence>